<dbReference type="PANTHER" id="PTHR16121:SF0">
    <property type="entry name" value="CAP-SPECIFIC MRNA (NUCLEOSIDE-2'-O-)-METHYLTRANSFERASE 1"/>
    <property type="match status" value="1"/>
</dbReference>
<proteinExistence type="predicted"/>
<dbReference type="InterPro" id="IPR029063">
    <property type="entry name" value="SAM-dependent_MTases_sf"/>
</dbReference>
<accession>A0A6C0JTN2</accession>
<evidence type="ECO:0000259" key="1">
    <source>
        <dbReference type="Pfam" id="PF01728"/>
    </source>
</evidence>
<dbReference type="AlphaFoldDB" id="A0A6C0JTN2"/>
<dbReference type="EMBL" id="MN740705">
    <property type="protein sequence ID" value="QHU09115.1"/>
    <property type="molecule type" value="Genomic_DNA"/>
</dbReference>
<name>A0A6C0JTN2_9ZZZZ</name>
<dbReference type="Gene3D" id="3.40.50.12760">
    <property type="match status" value="1"/>
</dbReference>
<dbReference type="GO" id="GO:0005634">
    <property type="term" value="C:nucleus"/>
    <property type="evidence" value="ECO:0007669"/>
    <property type="project" value="UniProtKB-ARBA"/>
</dbReference>
<dbReference type="InterPro" id="IPR002877">
    <property type="entry name" value="RNA_MeTrfase_FtsJ_dom"/>
</dbReference>
<sequence>MNKGYKYYKGICIMSIYNLPNLCNTNVCNTNVYTYIISSHSSIDLIQVVISHTLYQYVRNLKDVLYKSEKKQIDPYKYIYSILPIKTSYSSTYYKMCEIYKTFNILEQLPRNCKSFHFTDNIDGCGCMESLKACRQNNLDQYSKRTQTNDFFDSNKVQECYTMYHGSCHLVTGYYKQDEEIQQSKLLFTHCIYAFACQKKGGDFILKISDIYTQPTIDILYILSSLYEKVHIYKPYTSSPLSSERYVICMNFRLEDTKDLVDKMSIVLKNFINTMYPDRFLQCDIPYSYICIIQDINAIMGQTQLEYMNVTLKHLQCSTNETADYKIQQHNHKCIQWCKKFNLHDIF</sequence>
<protein>
    <recommendedName>
        <fullName evidence="1">Ribosomal RNA methyltransferase FtsJ domain-containing protein</fullName>
    </recommendedName>
</protein>
<dbReference type="InterPro" id="IPR050851">
    <property type="entry name" value="mRNA_Cap_2O-Ribose_MeTrfase"/>
</dbReference>
<dbReference type="GO" id="GO:0004483">
    <property type="term" value="F:methyltransferase cap1 activity"/>
    <property type="evidence" value="ECO:0007669"/>
    <property type="project" value="TreeGrafter"/>
</dbReference>
<feature type="domain" description="Ribosomal RNA methyltransferase FtsJ" evidence="1">
    <location>
        <begin position="176"/>
        <end position="252"/>
    </location>
</feature>
<organism evidence="2">
    <name type="scientific">viral metagenome</name>
    <dbReference type="NCBI Taxonomy" id="1070528"/>
    <lineage>
        <taxon>unclassified sequences</taxon>
        <taxon>metagenomes</taxon>
        <taxon>organismal metagenomes</taxon>
    </lineage>
</organism>
<reference evidence="2" key="1">
    <citation type="journal article" date="2020" name="Nature">
        <title>Giant virus diversity and host interactions through global metagenomics.</title>
        <authorList>
            <person name="Schulz F."/>
            <person name="Roux S."/>
            <person name="Paez-Espino D."/>
            <person name="Jungbluth S."/>
            <person name="Walsh D.A."/>
            <person name="Denef V.J."/>
            <person name="McMahon K.D."/>
            <person name="Konstantinidis K.T."/>
            <person name="Eloe-Fadrosh E.A."/>
            <person name="Kyrpides N.C."/>
            <person name="Woyke T."/>
        </authorList>
    </citation>
    <scope>NUCLEOTIDE SEQUENCE</scope>
    <source>
        <strain evidence="2">GVMAG-S-1074260-58</strain>
    </source>
</reference>
<evidence type="ECO:0000313" key="2">
    <source>
        <dbReference type="EMBL" id="QHU09115.1"/>
    </source>
</evidence>
<dbReference type="GO" id="GO:0006370">
    <property type="term" value="P:7-methylguanosine mRNA capping"/>
    <property type="evidence" value="ECO:0007669"/>
    <property type="project" value="TreeGrafter"/>
</dbReference>
<dbReference type="GO" id="GO:0032259">
    <property type="term" value="P:methylation"/>
    <property type="evidence" value="ECO:0007669"/>
    <property type="project" value="InterPro"/>
</dbReference>
<dbReference type="PANTHER" id="PTHR16121">
    <property type="entry name" value="CAP-SPECIFIC MRNA (NUCLEOSIDE-2'-O-)-METHYLTRANSFERASE 1-RELATED"/>
    <property type="match status" value="1"/>
</dbReference>
<dbReference type="SUPFAM" id="SSF53335">
    <property type="entry name" value="S-adenosyl-L-methionine-dependent methyltransferases"/>
    <property type="match status" value="1"/>
</dbReference>
<dbReference type="GO" id="GO:0005737">
    <property type="term" value="C:cytoplasm"/>
    <property type="evidence" value="ECO:0007669"/>
    <property type="project" value="TreeGrafter"/>
</dbReference>
<dbReference type="Pfam" id="PF01728">
    <property type="entry name" value="FtsJ"/>
    <property type="match status" value="1"/>
</dbReference>